<comment type="similarity">
    <text evidence="1">Belongs to the eukaryotic ribosomal protein eL22 family.</text>
</comment>
<dbReference type="PANTHER" id="PTHR10064">
    <property type="entry name" value="60S RIBOSOMAL PROTEIN L22"/>
    <property type="match status" value="1"/>
</dbReference>
<gene>
    <name evidence="4" type="ORF">BMF94_2612</name>
</gene>
<evidence type="ECO:0008006" key="6">
    <source>
        <dbReference type="Google" id="ProtNLM"/>
    </source>
</evidence>
<protein>
    <recommendedName>
        <fullName evidence="6">Ribosomal protein L22e</fullName>
    </recommendedName>
</protein>
<dbReference type="GO" id="GO:0005840">
    <property type="term" value="C:ribosome"/>
    <property type="evidence" value="ECO:0007669"/>
    <property type="project" value="UniProtKB-KW"/>
</dbReference>
<dbReference type="GO" id="GO:0003723">
    <property type="term" value="F:RNA binding"/>
    <property type="evidence" value="ECO:0007669"/>
    <property type="project" value="TreeGrafter"/>
</dbReference>
<sequence>MAPSLVAAKKQKSATKAAPKKFYIDYSGPVNDKIFDAADFEKYMVEHYKVDGKRANLDGKVEFKREPTRLVVIAHDDNSKRSLKYYSKKYLKKNMMREWLRVVATSKDTYTFKFFNLSFEDGEEA</sequence>
<reference evidence="4 5" key="1">
    <citation type="journal article" date="2018" name="Front. Microbiol.">
        <title>Prospects for Fungal Bioremediation of Acidic Radioactive Waste Sites: Characterization and Genome Sequence of Rhodotorula taiwanensis MD1149.</title>
        <authorList>
            <person name="Tkavc R."/>
            <person name="Matrosova V.Y."/>
            <person name="Grichenko O.E."/>
            <person name="Gostincar C."/>
            <person name="Volpe R.P."/>
            <person name="Klimenkova P."/>
            <person name="Gaidamakova E.K."/>
            <person name="Zhou C.E."/>
            <person name="Stewart B.J."/>
            <person name="Lyman M.G."/>
            <person name="Malfatti S.A."/>
            <person name="Rubinfeld B."/>
            <person name="Courtot M."/>
            <person name="Singh J."/>
            <person name="Dalgard C.L."/>
            <person name="Hamilton T."/>
            <person name="Frey K.G."/>
            <person name="Gunde-Cimerman N."/>
            <person name="Dugan L."/>
            <person name="Daly M.J."/>
        </authorList>
    </citation>
    <scope>NUCLEOTIDE SEQUENCE [LARGE SCALE GENOMIC DNA]</scope>
    <source>
        <strain evidence="4 5">MD1149</strain>
    </source>
</reference>
<evidence type="ECO:0000256" key="2">
    <source>
        <dbReference type="ARBA" id="ARBA00022980"/>
    </source>
</evidence>
<dbReference type="Proteomes" id="UP000237144">
    <property type="component" value="Unassembled WGS sequence"/>
</dbReference>
<accession>A0A2S5BCD2</accession>
<organism evidence="4 5">
    <name type="scientific">Rhodotorula taiwanensis</name>
    <dbReference type="NCBI Taxonomy" id="741276"/>
    <lineage>
        <taxon>Eukaryota</taxon>
        <taxon>Fungi</taxon>
        <taxon>Dikarya</taxon>
        <taxon>Basidiomycota</taxon>
        <taxon>Pucciniomycotina</taxon>
        <taxon>Microbotryomycetes</taxon>
        <taxon>Sporidiobolales</taxon>
        <taxon>Sporidiobolaceae</taxon>
        <taxon>Rhodotorula</taxon>
    </lineage>
</organism>
<keyword evidence="5" id="KW-1185">Reference proteome</keyword>
<evidence type="ECO:0000313" key="5">
    <source>
        <dbReference type="Proteomes" id="UP000237144"/>
    </source>
</evidence>
<dbReference type="GO" id="GO:0002181">
    <property type="term" value="P:cytoplasmic translation"/>
    <property type="evidence" value="ECO:0007669"/>
    <property type="project" value="TreeGrafter"/>
</dbReference>
<dbReference type="InterPro" id="IPR002671">
    <property type="entry name" value="Ribosomal_eL22"/>
</dbReference>
<dbReference type="InterPro" id="IPR038526">
    <property type="entry name" value="Ribosomal_eL22_sf"/>
</dbReference>
<dbReference type="Gene3D" id="3.30.1360.210">
    <property type="match status" value="1"/>
</dbReference>
<keyword evidence="2" id="KW-0689">Ribosomal protein</keyword>
<evidence type="ECO:0000313" key="4">
    <source>
        <dbReference type="EMBL" id="POY74418.1"/>
    </source>
</evidence>
<name>A0A2S5BCD2_9BASI</name>
<dbReference type="GO" id="GO:0003735">
    <property type="term" value="F:structural constituent of ribosome"/>
    <property type="evidence" value="ECO:0007669"/>
    <property type="project" value="InterPro"/>
</dbReference>
<evidence type="ECO:0000256" key="1">
    <source>
        <dbReference type="ARBA" id="ARBA00007817"/>
    </source>
</evidence>
<dbReference type="PANTHER" id="PTHR10064:SF31">
    <property type="entry name" value="LARGE RIBOSOMAL SUBUNIT PROTEIN EL22A-RELATED"/>
    <property type="match status" value="1"/>
</dbReference>
<dbReference type="STRING" id="741276.A0A2S5BCD2"/>
<keyword evidence="3" id="KW-0687">Ribonucleoprotein</keyword>
<dbReference type="AlphaFoldDB" id="A0A2S5BCD2"/>
<dbReference type="OrthoDB" id="10259820at2759"/>
<comment type="caution">
    <text evidence="4">The sequence shown here is derived from an EMBL/GenBank/DDBJ whole genome shotgun (WGS) entry which is preliminary data.</text>
</comment>
<dbReference type="EMBL" id="PJQD01000025">
    <property type="protein sequence ID" value="POY74418.1"/>
    <property type="molecule type" value="Genomic_DNA"/>
</dbReference>
<evidence type="ECO:0000256" key="3">
    <source>
        <dbReference type="ARBA" id="ARBA00023274"/>
    </source>
</evidence>
<dbReference type="GO" id="GO:1990904">
    <property type="term" value="C:ribonucleoprotein complex"/>
    <property type="evidence" value="ECO:0007669"/>
    <property type="project" value="UniProtKB-KW"/>
</dbReference>
<dbReference type="Pfam" id="PF01776">
    <property type="entry name" value="Ribosomal_L22e"/>
    <property type="match status" value="1"/>
</dbReference>
<proteinExistence type="inferred from homology"/>